<protein>
    <submittedName>
        <fullName evidence="1">Uncharacterized protein</fullName>
    </submittedName>
</protein>
<name>A0A426ZDX0_ENSVE</name>
<comment type="caution">
    <text evidence="1">The sequence shown here is derived from an EMBL/GenBank/DDBJ whole genome shotgun (WGS) entry which is preliminary data.</text>
</comment>
<dbReference type="EMBL" id="AMZH03007092">
    <property type="protein sequence ID" value="RRT62174.1"/>
    <property type="molecule type" value="Genomic_DNA"/>
</dbReference>
<evidence type="ECO:0000313" key="1">
    <source>
        <dbReference type="EMBL" id="RRT62174.1"/>
    </source>
</evidence>
<evidence type="ECO:0000313" key="2">
    <source>
        <dbReference type="Proteomes" id="UP000287651"/>
    </source>
</evidence>
<reference evidence="1 2" key="1">
    <citation type="journal article" date="2014" name="Agronomy (Basel)">
        <title>A Draft Genome Sequence for Ensete ventricosum, the Drought-Tolerant Tree Against Hunger.</title>
        <authorList>
            <person name="Harrison J."/>
            <person name="Moore K.A."/>
            <person name="Paszkiewicz K."/>
            <person name="Jones T."/>
            <person name="Grant M."/>
            <person name="Ambacheew D."/>
            <person name="Muzemil S."/>
            <person name="Studholme D.J."/>
        </authorList>
    </citation>
    <scope>NUCLEOTIDE SEQUENCE [LARGE SCALE GENOMIC DNA]</scope>
</reference>
<gene>
    <name evidence="1" type="ORF">B296_00029484</name>
</gene>
<dbReference type="Proteomes" id="UP000287651">
    <property type="component" value="Unassembled WGS sequence"/>
</dbReference>
<dbReference type="AlphaFoldDB" id="A0A426ZDX0"/>
<proteinExistence type="predicted"/>
<sequence>MNPNPIKMRSKVWSAYALIESDPLRSPTATCILSNFKLSNDLKKRSLPVLSFPRLPPYPLAVPNEGGHRTLELGASCRKIRSKDEESYKSRKGSETNALWQRKFLSPLRSSGVPSVLFWSCSRFPILEKAPSIEPRFPFAGSWRPDLSSRHGACT</sequence>
<accession>A0A426ZDX0</accession>
<organism evidence="1 2">
    <name type="scientific">Ensete ventricosum</name>
    <name type="common">Abyssinian banana</name>
    <name type="synonym">Musa ensete</name>
    <dbReference type="NCBI Taxonomy" id="4639"/>
    <lineage>
        <taxon>Eukaryota</taxon>
        <taxon>Viridiplantae</taxon>
        <taxon>Streptophyta</taxon>
        <taxon>Embryophyta</taxon>
        <taxon>Tracheophyta</taxon>
        <taxon>Spermatophyta</taxon>
        <taxon>Magnoliopsida</taxon>
        <taxon>Liliopsida</taxon>
        <taxon>Zingiberales</taxon>
        <taxon>Musaceae</taxon>
        <taxon>Ensete</taxon>
    </lineage>
</organism>